<protein>
    <recommendedName>
        <fullName evidence="1">N-acetyltransferase ESCO acetyl-transferase domain-containing protein</fullName>
    </recommendedName>
</protein>
<dbReference type="EMBL" id="JACXVP010000001">
    <property type="protein sequence ID" value="KAG5628691.1"/>
    <property type="molecule type" value="Genomic_DNA"/>
</dbReference>
<evidence type="ECO:0000259" key="1">
    <source>
        <dbReference type="Pfam" id="PF13880"/>
    </source>
</evidence>
<organism evidence="2 3">
    <name type="scientific">Solanum commersonii</name>
    <name type="common">Commerson's wild potato</name>
    <name type="synonym">Commerson's nightshade</name>
    <dbReference type="NCBI Taxonomy" id="4109"/>
    <lineage>
        <taxon>Eukaryota</taxon>
        <taxon>Viridiplantae</taxon>
        <taxon>Streptophyta</taxon>
        <taxon>Embryophyta</taxon>
        <taxon>Tracheophyta</taxon>
        <taxon>Spermatophyta</taxon>
        <taxon>Magnoliopsida</taxon>
        <taxon>eudicotyledons</taxon>
        <taxon>Gunneridae</taxon>
        <taxon>Pentapetalae</taxon>
        <taxon>asterids</taxon>
        <taxon>lamiids</taxon>
        <taxon>Solanales</taxon>
        <taxon>Solanaceae</taxon>
        <taxon>Solanoideae</taxon>
        <taxon>Solaneae</taxon>
        <taxon>Solanum</taxon>
    </lineage>
</organism>
<dbReference type="Pfam" id="PF13880">
    <property type="entry name" value="Acetyltransf_13"/>
    <property type="match status" value="1"/>
</dbReference>
<dbReference type="InterPro" id="IPR028009">
    <property type="entry name" value="ESCO_Acetyltransf_dom"/>
</dbReference>
<name>A0A9J6AWT3_SOLCO</name>
<evidence type="ECO:0000313" key="2">
    <source>
        <dbReference type="EMBL" id="KAG5628691.1"/>
    </source>
</evidence>
<feature type="domain" description="N-acetyltransferase ESCO acetyl-transferase" evidence="1">
    <location>
        <begin position="49"/>
        <end position="87"/>
    </location>
</feature>
<gene>
    <name evidence="2" type="ORF">H5410_000408</name>
</gene>
<accession>A0A9J6AWT3</accession>
<keyword evidence="3" id="KW-1185">Reference proteome</keyword>
<dbReference type="OrthoDB" id="428854at2759"/>
<evidence type="ECO:0000313" key="3">
    <source>
        <dbReference type="Proteomes" id="UP000824120"/>
    </source>
</evidence>
<dbReference type="AlphaFoldDB" id="A0A9J6AWT3"/>
<sequence length="92" mass="10473">MMHVFGNIWHLGLCQNPFLSYCNAGTKSGYARNHRRLRIPFLKPFGGLESFCKDLVLKRFELAFSQPTSAGKAFISSYTRSNSFLIYTTSDL</sequence>
<dbReference type="Proteomes" id="UP000824120">
    <property type="component" value="Chromosome 1"/>
</dbReference>
<comment type="caution">
    <text evidence="2">The sequence shown here is derived from an EMBL/GenBank/DDBJ whole genome shotgun (WGS) entry which is preliminary data.</text>
</comment>
<reference evidence="2 3" key="1">
    <citation type="submission" date="2020-09" db="EMBL/GenBank/DDBJ databases">
        <title>De no assembly of potato wild relative species, Solanum commersonii.</title>
        <authorList>
            <person name="Cho K."/>
        </authorList>
    </citation>
    <scope>NUCLEOTIDE SEQUENCE [LARGE SCALE GENOMIC DNA]</scope>
    <source>
        <strain evidence="2">LZ3.2</strain>
        <tissue evidence="2">Leaf</tissue>
    </source>
</reference>
<proteinExistence type="predicted"/>